<organism evidence="2 3">
    <name type="scientific">Mesorhizobium loti R88b</name>
    <dbReference type="NCBI Taxonomy" id="935548"/>
    <lineage>
        <taxon>Bacteria</taxon>
        <taxon>Pseudomonadati</taxon>
        <taxon>Pseudomonadota</taxon>
        <taxon>Alphaproteobacteria</taxon>
        <taxon>Hyphomicrobiales</taxon>
        <taxon>Phyllobacteriaceae</taxon>
        <taxon>Mesorhizobium</taxon>
    </lineage>
</organism>
<gene>
    <name evidence="2" type="ORF">EB235_04640</name>
</gene>
<feature type="domain" description="SnoaL-like" evidence="1">
    <location>
        <begin position="12"/>
        <end position="103"/>
    </location>
</feature>
<accession>A0A6M7WFP0</accession>
<dbReference type="RefSeq" id="WP_027032129.1">
    <property type="nucleotide sequence ID" value="NZ_CP033367.1"/>
</dbReference>
<dbReference type="InterPro" id="IPR037401">
    <property type="entry name" value="SnoaL-like"/>
</dbReference>
<sequence>MEDPEIEAALNRHWAASDADDFEAEHEIYREDAVLDYPQSGERIRGRRNIQSSRAAQPNRKRFTVRRITGAGDLWITEYVLTYDGRPSYTVSIMEFLDGKVARETQYFADPFEPGPSRAQWVERIP</sequence>
<dbReference type="InterPro" id="IPR032710">
    <property type="entry name" value="NTF2-like_dom_sf"/>
</dbReference>
<evidence type="ECO:0000313" key="3">
    <source>
        <dbReference type="Proteomes" id="UP000503017"/>
    </source>
</evidence>
<dbReference type="Proteomes" id="UP000503017">
    <property type="component" value="Chromosome"/>
</dbReference>
<evidence type="ECO:0000259" key="1">
    <source>
        <dbReference type="Pfam" id="PF12680"/>
    </source>
</evidence>
<evidence type="ECO:0000313" key="2">
    <source>
        <dbReference type="EMBL" id="QKD00867.1"/>
    </source>
</evidence>
<dbReference type="SUPFAM" id="SSF54427">
    <property type="entry name" value="NTF2-like"/>
    <property type="match status" value="1"/>
</dbReference>
<protein>
    <submittedName>
        <fullName evidence="2">Nuclear transport factor 2 family protein</fullName>
    </submittedName>
</protein>
<name>A0A6M7WFP0_RHILI</name>
<dbReference type="AlphaFoldDB" id="A0A6M7WFP0"/>
<dbReference type="Pfam" id="PF12680">
    <property type="entry name" value="SnoaL_2"/>
    <property type="match status" value="1"/>
</dbReference>
<proteinExistence type="predicted"/>
<dbReference type="Gene3D" id="3.10.450.50">
    <property type="match status" value="1"/>
</dbReference>
<dbReference type="EMBL" id="CP033367">
    <property type="protein sequence ID" value="QKD00867.1"/>
    <property type="molecule type" value="Genomic_DNA"/>
</dbReference>
<reference evidence="2 3" key="1">
    <citation type="submission" date="2018-10" db="EMBL/GenBank/DDBJ databases">
        <authorList>
            <person name="Perry B.J."/>
            <person name="Sullivan J.T."/>
            <person name="Murphy R.J.T."/>
            <person name="Ramsay J.P."/>
            <person name="Ronson C.W."/>
        </authorList>
    </citation>
    <scope>NUCLEOTIDE SEQUENCE [LARGE SCALE GENOMIC DNA]</scope>
    <source>
        <strain evidence="2 3">R88b</strain>
    </source>
</reference>